<evidence type="ECO:0000313" key="3">
    <source>
        <dbReference type="Proteomes" id="UP000251002"/>
    </source>
</evidence>
<dbReference type="AlphaFoldDB" id="A0A365L6T6"/>
<protein>
    <recommendedName>
        <fullName evidence="1">AAA+ ATPase domain-containing protein</fullName>
    </recommendedName>
</protein>
<dbReference type="PANTHER" id="PTHR37291:SF1">
    <property type="entry name" value="TYPE IV METHYL-DIRECTED RESTRICTION ENZYME ECOKMCRB SUBUNIT"/>
    <property type="match status" value="1"/>
</dbReference>
<feature type="domain" description="AAA+ ATPase" evidence="1">
    <location>
        <begin position="736"/>
        <end position="894"/>
    </location>
</feature>
<dbReference type="PANTHER" id="PTHR37291">
    <property type="entry name" value="5-METHYLCYTOSINE-SPECIFIC RESTRICTION ENZYME B"/>
    <property type="match status" value="1"/>
</dbReference>
<organism evidence="2 3">
    <name type="scientific">Planococcus halotolerans</name>
    <dbReference type="NCBI Taxonomy" id="2233542"/>
    <lineage>
        <taxon>Bacteria</taxon>
        <taxon>Bacillati</taxon>
        <taxon>Bacillota</taxon>
        <taxon>Bacilli</taxon>
        <taxon>Bacillales</taxon>
        <taxon>Caryophanaceae</taxon>
        <taxon>Planococcus</taxon>
    </lineage>
</organism>
<dbReference type="InterPro" id="IPR003593">
    <property type="entry name" value="AAA+_ATPase"/>
</dbReference>
<comment type="caution">
    <text evidence="2">The sequence shown here is derived from an EMBL/GenBank/DDBJ whole genome shotgun (WGS) entry which is preliminary data.</text>
</comment>
<proteinExistence type="predicted"/>
<gene>
    <name evidence="2" type="ORF">DP120_02285</name>
</gene>
<dbReference type="Proteomes" id="UP000251002">
    <property type="component" value="Unassembled WGS sequence"/>
</dbReference>
<sequence>MIGMAEQTIYDTPLEITEAQWLDMLRNDGIFKERDRQMVLAVMLHQGNLHAASIARYLKLTGSTALMLQIDRLGKRIMNHLPQIVYPQNISGEKRTWHIPFLGEWQPDRNRLVWTLRYELEKAAEIYFEEDLKEGKAMPSQTDYSEIRKKLFDSSYIDMAYGRYIKFKENELYDEAYKLEVLSRLNEFMKGQEITNLTVVDIVKKLQKENPNVGSFVHWSNTADLVKFAEAKPARVAALLNELYTSEAPISERIEKFREEGKTFSNEISLGAPLFGYLLAAKDYKEYPIYKQEVFTAIKADYDINFKLGAAGKNYEFYRYICNLALEHFKRENPSLTALDIQDFFYCAITYDQIKVEAAMDYLFDLSAKLGEFERDQELMLQKIADIDPEILEKVSDQYRNNEKVNLIRHKIIEKILEDGLISLEDMEIIKQEISRRYETKILNSWSDFSILFQLYYFDKKKKVQIELTKIHRAIRQFEEFKDLKFFEDRVLNGYSWNNQFGTSRCWLAVYETENGSHRLAPQLFVAVDPKGIEYGLHYGDEHPKGGQRSVAHVDDAESFSYEDFHSKIIDVLDEFKNEEITIEPVSPVLKELTKDKWSELLTDNNIFHEKDLVYLTKMYELGGQATATQLGEALGMSRNSFNLPVVNLAKRIKEETGLKDVHRDDGTVCNWCVLFEGEYEDSNRFMWSLKPNLKEALGETIGERQIYESYSKDAFLEEVFIDEKTYDKIASLLKYKKNIILQGPPGVGKTFVSKRLAYSLMGTKDESRVEMVQFHQNYSYEDFVMGFRPKENGFSLQYGVFYDFCQRALNNPEEDYYFVIDEINRGNLSKIFGELFMLIERDKRDEFVTMGYSKLKFTVPSNLHLIGTMNTADRSLAQLEVALRRRFAFVTLEPAFNEKWRQHMIKENVSAEMISKIQQTVEKLNHEIINDYQLGSGYAIGHSFFSAKPDDISEYNWFDGIMSFEILPLLEEYYFDRPEEVERLTEEI</sequence>
<keyword evidence="3" id="KW-1185">Reference proteome</keyword>
<dbReference type="EMBL" id="QLZR01000001">
    <property type="protein sequence ID" value="RAZ81134.1"/>
    <property type="molecule type" value="Genomic_DNA"/>
</dbReference>
<evidence type="ECO:0000313" key="2">
    <source>
        <dbReference type="EMBL" id="RAZ81134.1"/>
    </source>
</evidence>
<dbReference type="InterPro" id="IPR052934">
    <property type="entry name" value="Methyl-DNA_Rec/Restrict_Enz"/>
</dbReference>
<dbReference type="InterPro" id="IPR027417">
    <property type="entry name" value="P-loop_NTPase"/>
</dbReference>
<dbReference type="GO" id="GO:0016887">
    <property type="term" value="F:ATP hydrolysis activity"/>
    <property type="evidence" value="ECO:0007669"/>
    <property type="project" value="InterPro"/>
</dbReference>
<dbReference type="Pfam" id="PF07728">
    <property type="entry name" value="AAA_5"/>
    <property type="match status" value="1"/>
</dbReference>
<dbReference type="SMART" id="SM00382">
    <property type="entry name" value="AAA"/>
    <property type="match status" value="1"/>
</dbReference>
<dbReference type="Gene3D" id="3.40.50.300">
    <property type="entry name" value="P-loop containing nucleotide triphosphate hydrolases"/>
    <property type="match status" value="1"/>
</dbReference>
<dbReference type="CDD" id="cd00009">
    <property type="entry name" value="AAA"/>
    <property type="match status" value="1"/>
</dbReference>
<dbReference type="InterPro" id="IPR011704">
    <property type="entry name" value="ATPase_dyneun-rel_AAA"/>
</dbReference>
<dbReference type="SUPFAM" id="SSF52540">
    <property type="entry name" value="P-loop containing nucleoside triphosphate hydrolases"/>
    <property type="match status" value="1"/>
</dbReference>
<reference evidence="2 3" key="1">
    <citation type="submission" date="2018-06" db="EMBL/GenBank/DDBJ databases">
        <title>The draft genome sequences of strains SCU63 and S1.</title>
        <authorList>
            <person name="Gan L."/>
        </authorList>
    </citation>
    <scope>NUCLEOTIDE SEQUENCE [LARGE SCALE GENOMIC DNA]</scope>
    <source>
        <strain evidence="2 3">SCU63</strain>
    </source>
</reference>
<dbReference type="GO" id="GO:0005524">
    <property type="term" value="F:ATP binding"/>
    <property type="evidence" value="ECO:0007669"/>
    <property type="project" value="InterPro"/>
</dbReference>
<accession>A0A365L6T6</accession>
<evidence type="ECO:0000259" key="1">
    <source>
        <dbReference type="SMART" id="SM00382"/>
    </source>
</evidence>
<name>A0A365L6T6_9BACL</name>